<dbReference type="InterPro" id="IPR036640">
    <property type="entry name" value="ABC1_TM_sf"/>
</dbReference>
<dbReference type="KEGG" id="ppf:Pput_1681"/>
<evidence type="ECO:0000256" key="2">
    <source>
        <dbReference type="ARBA" id="ARBA00022692"/>
    </source>
</evidence>
<feature type="transmembrane region" description="Helical" evidence="7">
    <location>
        <begin position="142"/>
        <end position="164"/>
    </location>
</feature>
<dbReference type="CDD" id="cd03228">
    <property type="entry name" value="ABCC_MRP_Like"/>
    <property type="match status" value="1"/>
</dbReference>
<dbReference type="InterPro" id="IPR027417">
    <property type="entry name" value="P-loop_NTPase"/>
</dbReference>
<dbReference type="eggNOG" id="COG4615">
    <property type="taxonomic scope" value="Bacteria"/>
</dbReference>
<evidence type="ECO:0000256" key="1">
    <source>
        <dbReference type="ARBA" id="ARBA00004651"/>
    </source>
</evidence>
<organism evidence="10">
    <name type="scientific">Pseudomonas putida (strain ATCC 700007 / DSM 6899 / JCM 31910 / BCRC 17059 / LMG 24140 / F1)</name>
    <dbReference type="NCBI Taxonomy" id="351746"/>
    <lineage>
        <taxon>Bacteria</taxon>
        <taxon>Pseudomonadati</taxon>
        <taxon>Pseudomonadota</taxon>
        <taxon>Gammaproteobacteria</taxon>
        <taxon>Pseudomonadales</taxon>
        <taxon>Pseudomonadaceae</taxon>
        <taxon>Pseudomonas</taxon>
    </lineage>
</organism>
<dbReference type="FunFam" id="3.40.50.300:FF:001035">
    <property type="entry name" value="ABC transporter ATP-binding protein YojI"/>
    <property type="match status" value="1"/>
</dbReference>
<keyword evidence="6 7" id="KW-0472">Membrane</keyword>
<dbReference type="GO" id="GO:0015421">
    <property type="term" value="F:ABC-type oligopeptide transporter activity"/>
    <property type="evidence" value="ECO:0007669"/>
    <property type="project" value="TreeGrafter"/>
</dbReference>
<dbReference type="PANTHER" id="PTHR43394:SF1">
    <property type="entry name" value="ATP-BINDING CASSETTE SUB-FAMILY B MEMBER 10, MITOCHONDRIAL"/>
    <property type="match status" value="1"/>
</dbReference>
<keyword evidence="5 7" id="KW-1133">Transmembrane helix</keyword>
<dbReference type="GO" id="GO:0005886">
    <property type="term" value="C:plasma membrane"/>
    <property type="evidence" value="ECO:0007669"/>
    <property type="project" value="UniProtKB-SubCell"/>
</dbReference>
<evidence type="ECO:0000256" key="4">
    <source>
        <dbReference type="ARBA" id="ARBA00022840"/>
    </source>
</evidence>
<dbReference type="GO" id="GO:0005524">
    <property type="term" value="F:ATP binding"/>
    <property type="evidence" value="ECO:0007669"/>
    <property type="project" value="UniProtKB-KW"/>
</dbReference>
<dbReference type="HOGENOM" id="CLU_023671_2_1_6"/>
<dbReference type="SUPFAM" id="SSF52540">
    <property type="entry name" value="P-loop containing nucleoside triphosphate hydrolases"/>
    <property type="match status" value="1"/>
</dbReference>
<keyword evidence="4" id="KW-0067">ATP-binding</keyword>
<dbReference type="GO" id="GO:1904680">
    <property type="term" value="F:peptide transmembrane transporter activity"/>
    <property type="evidence" value="ECO:0007669"/>
    <property type="project" value="InterPro"/>
</dbReference>
<dbReference type="InterPro" id="IPR011527">
    <property type="entry name" value="ABC1_TM_dom"/>
</dbReference>
<dbReference type="Pfam" id="PF00005">
    <property type="entry name" value="ABC_tran"/>
    <property type="match status" value="1"/>
</dbReference>
<dbReference type="NCBIfam" id="TIGR01194">
    <property type="entry name" value="cyc_pep_trnsptr"/>
    <property type="match status" value="1"/>
</dbReference>
<reference evidence="10" key="1">
    <citation type="submission" date="2007-05" db="EMBL/GenBank/DDBJ databases">
        <title>Complete sequence of Pseudomonas putida F1.</title>
        <authorList>
            <consortium name="US DOE Joint Genome Institute"/>
            <person name="Copeland A."/>
            <person name="Lucas S."/>
            <person name="Lapidus A."/>
            <person name="Barry K."/>
            <person name="Detter J.C."/>
            <person name="Glavina del Rio T."/>
            <person name="Hammon N."/>
            <person name="Israni S."/>
            <person name="Dalin E."/>
            <person name="Tice H."/>
            <person name="Pitluck S."/>
            <person name="Chain P."/>
            <person name="Malfatti S."/>
            <person name="Shin M."/>
            <person name="Vergez L."/>
            <person name="Schmutz J."/>
            <person name="Larimer F."/>
            <person name="Land M."/>
            <person name="Hauser L."/>
            <person name="Kyrpides N."/>
            <person name="Lykidis A."/>
            <person name="Parales R."/>
            <person name="Richardson P."/>
        </authorList>
    </citation>
    <scope>NUCLEOTIDE SEQUENCE [LARGE SCALE GENOMIC DNA]</scope>
    <source>
        <strain evidence="10">F1</strain>
    </source>
</reference>
<dbReference type="InterPro" id="IPR039421">
    <property type="entry name" value="Type_1_exporter"/>
</dbReference>
<evidence type="ECO:0000256" key="6">
    <source>
        <dbReference type="ARBA" id="ARBA00023136"/>
    </source>
</evidence>
<dbReference type="SUPFAM" id="SSF90123">
    <property type="entry name" value="ABC transporter transmembrane region"/>
    <property type="match status" value="1"/>
</dbReference>
<dbReference type="EMBL" id="CP000712">
    <property type="protein sequence ID" value="ABQ77837.1"/>
    <property type="molecule type" value="Genomic_DNA"/>
</dbReference>
<feature type="transmembrane region" description="Helical" evidence="7">
    <location>
        <begin position="32"/>
        <end position="58"/>
    </location>
</feature>
<keyword evidence="2 7" id="KW-0812">Transmembrane</keyword>
<dbReference type="AlphaFoldDB" id="A5W127"/>
<evidence type="ECO:0000259" key="8">
    <source>
        <dbReference type="PROSITE" id="PS50893"/>
    </source>
</evidence>
<proteinExistence type="predicted"/>
<dbReference type="Gene3D" id="3.40.50.300">
    <property type="entry name" value="P-loop containing nucleotide triphosphate hydrolases"/>
    <property type="match status" value="1"/>
</dbReference>
<dbReference type="PANTHER" id="PTHR43394">
    <property type="entry name" value="ATP-DEPENDENT PERMEASE MDL1, MITOCHONDRIAL"/>
    <property type="match status" value="1"/>
</dbReference>
<feature type="domain" description="ABC transporter" evidence="8">
    <location>
        <begin position="349"/>
        <end position="562"/>
    </location>
</feature>
<name>A5W127_PSEP1</name>
<evidence type="ECO:0000313" key="10">
    <source>
        <dbReference type="EMBL" id="ABQ77837.1"/>
    </source>
</evidence>
<dbReference type="SMART" id="SM00382">
    <property type="entry name" value="AAA"/>
    <property type="match status" value="1"/>
</dbReference>
<comment type="subcellular location">
    <subcellularLocation>
        <location evidence="1">Cell membrane</location>
        <topology evidence="1">Multi-pass membrane protein</topology>
    </subcellularLocation>
</comment>
<dbReference type="Pfam" id="PF00664">
    <property type="entry name" value="ABC_membrane"/>
    <property type="match status" value="1"/>
</dbReference>
<dbReference type="Gene3D" id="1.20.1560.10">
    <property type="entry name" value="ABC transporter type 1, transmembrane domain"/>
    <property type="match status" value="1"/>
</dbReference>
<feature type="domain" description="ABC transmembrane type-1" evidence="9">
    <location>
        <begin position="35"/>
        <end position="312"/>
    </location>
</feature>
<evidence type="ECO:0000256" key="5">
    <source>
        <dbReference type="ARBA" id="ARBA00022989"/>
    </source>
</evidence>
<dbReference type="InterPro" id="IPR003439">
    <property type="entry name" value="ABC_transporter-like_ATP-bd"/>
</dbReference>
<dbReference type="GO" id="GO:0016887">
    <property type="term" value="F:ATP hydrolysis activity"/>
    <property type="evidence" value="ECO:0007669"/>
    <property type="project" value="InterPro"/>
</dbReference>
<feature type="transmembrane region" description="Helical" evidence="7">
    <location>
        <begin position="70"/>
        <end position="89"/>
    </location>
</feature>
<keyword evidence="3" id="KW-0547">Nucleotide-binding</keyword>
<dbReference type="PROSITE" id="PS50893">
    <property type="entry name" value="ABC_TRANSPORTER_2"/>
    <property type="match status" value="1"/>
</dbReference>
<evidence type="ECO:0000256" key="3">
    <source>
        <dbReference type="ARBA" id="ARBA00022741"/>
    </source>
</evidence>
<sequence length="562" mass="62271">MTTSFDPPGEDFPMIRKPLSATRELAQLLKPFWPIVLVSILLGILGGFSVTTLLATINRALNSEAGLTHAVLWLFAGLCVLTLLSSIFSDMGTNFVGQKIIAKLRKELGEKVLSAPIEQIERYRSHRLIPVLTHDIDTISDFSFAFAPLTISLTVTLGCMGYLATLSGPLFLLMLLALGAGITAQVIARTRGIKGFNTAREAEDDLQKHYNAIAQGAKELRIHRPRRYRMFTRHIQGISERISAIQIKAVNTYILAKTFGSTLFFIVIGLALALQSTWTSVDQAAMTGFVLVLLYMKGPLDHLVSVLPLVSKAQVAFQRIAELSEQFSSPEPNLLLDGQGAPRQTIDSLELHNVQYAFPAVEGSTPFRLGPVNLTINQGDIVFIVGENGCGKTTLIKLLLGLYAPHSGDILLDGQPVSVLDRDDYRQLFTTIFADYYLFDDVVQGDQQIPDDATQYLQRLEIAHKVSVRDGAFTTTDLSTGQRKRLALISAWLEQRPVLVFDEWAADQDPTFRRIFYTELLPDLKRLGKTIIVISHDDRYFDIADQLVHMDSGKVRTAAQPA</sequence>
<evidence type="ECO:0000259" key="9">
    <source>
        <dbReference type="PROSITE" id="PS50929"/>
    </source>
</evidence>
<accession>A5W127</accession>
<evidence type="ECO:0000256" key="7">
    <source>
        <dbReference type="SAM" id="Phobius"/>
    </source>
</evidence>
<dbReference type="PROSITE" id="PS50929">
    <property type="entry name" value="ABC_TM1F"/>
    <property type="match status" value="1"/>
</dbReference>
<protein>
    <submittedName>
        <fullName evidence="10">Cyclic peptide transporter</fullName>
    </submittedName>
</protein>
<dbReference type="InterPro" id="IPR005898">
    <property type="entry name" value="Cyc_pep_transpt_SyrD/YojI"/>
</dbReference>
<gene>
    <name evidence="10" type="ordered locus">Pput_1681</name>
</gene>
<dbReference type="InterPro" id="IPR003593">
    <property type="entry name" value="AAA+_ATPase"/>
</dbReference>
<feature type="transmembrane region" description="Helical" evidence="7">
    <location>
        <begin position="254"/>
        <end position="274"/>
    </location>
</feature>
<feature type="transmembrane region" description="Helical" evidence="7">
    <location>
        <begin position="170"/>
        <end position="188"/>
    </location>
</feature>